<gene>
    <name evidence="2" type="ORF">G7Y89_g3168</name>
</gene>
<evidence type="ECO:0000313" key="3">
    <source>
        <dbReference type="Proteomes" id="UP000566819"/>
    </source>
</evidence>
<organism evidence="2 3">
    <name type="scientific">Cudoniella acicularis</name>
    <dbReference type="NCBI Taxonomy" id="354080"/>
    <lineage>
        <taxon>Eukaryota</taxon>
        <taxon>Fungi</taxon>
        <taxon>Dikarya</taxon>
        <taxon>Ascomycota</taxon>
        <taxon>Pezizomycotina</taxon>
        <taxon>Leotiomycetes</taxon>
        <taxon>Helotiales</taxon>
        <taxon>Tricladiaceae</taxon>
        <taxon>Cudoniella</taxon>
    </lineage>
</organism>
<evidence type="ECO:0000313" key="2">
    <source>
        <dbReference type="EMBL" id="KAF4634931.1"/>
    </source>
</evidence>
<dbReference type="AlphaFoldDB" id="A0A8H4W687"/>
<sequence length="147" mass="15520">MGNATSPVIPSGAASAPAQKPSPSVAKIARQALAQTQALARVRLMAQAKETTGTPPREDVLTEAESPAPEASHDGNSDSNSEASSYSYISSNLNSASDTIISDQATPRPLNTNQIPAPNPNEPHWDPAIRTIHNLAPLHRDPPQKHH</sequence>
<evidence type="ECO:0000256" key="1">
    <source>
        <dbReference type="SAM" id="MobiDB-lite"/>
    </source>
</evidence>
<protein>
    <submittedName>
        <fullName evidence="2">Uncharacterized protein</fullName>
    </submittedName>
</protein>
<feature type="compositionally biased region" description="Low complexity" evidence="1">
    <location>
        <begin position="77"/>
        <end position="98"/>
    </location>
</feature>
<feature type="compositionally biased region" description="Low complexity" evidence="1">
    <location>
        <begin position="10"/>
        <end position="27"/>
    </location>
</feature>
<accession>A0A8H4W687</accession>
<keyword evidence="3" id="KW-1185">Reference proteome</keyword>
<feature type="compositionally biased region" description="Polar residues" evidence="1">
    <location>
        <begin position="99"/>
        <end position="116"/>
    </location>
</feature>
<comment type="caution">
    <text evidence="2">The sequence shown here is derived from an EMBL/GenBank/DDBJ whole genome shotgun (WGS) entry which is preliminary data.</text>
</comment>
<feature type="compositionally biased region" description="Basic and acidic residues" evidence="1">
    <location>
        <begin position="138"/>
        <end position="147"/>
    </location>
</feature>
<feature type="region of interest" description="Disordered" evidence="1">
    <location>
        <begin position="44"/>
        <end position="147"/>
    </location>
</feature>
<dbReference type="EMBL" id="JAAMPI010000151">
    <property type="protein sequence ID" value="KAF4634931.1"/>
    <property type="molecule type" value="Genomic_DNA"/>
</dbReference>
<proteinExistence type="predicted"/>
<reference evidence="2 3" key="1">
    <citation type="submission" date="2020-03" db="EMBL/GenBank/DDBJ databases">
        <title>Draft Genome Sequence of Cudoniella acicularis.</title>
        <authorList>
            <person name="Buettner E."/>
            <person name="Kellner H."/>
        </authorList>
    </citation>
    <scope>NUCLEOTIDE SEQUENCE [LARGE SCALE GENOMIC DNA]</scope>
    <source>
        <strain evidence="2 3">DSM 108380</strain>
    </source>
</reference>
<feature type="region of interest" description="Disordered" evidence="1">
    <location>
        <begin position="1"/>
        <end position="27"/>
    </location>
</feature>
<dbReference type="Proteomes" id="UP000566819">
    <property type="component" value="Unassembled WGS sequence"/>
</dbReference>
<name>A0A8H4W687_9HELO</name>